<protein>
    <submittedName>
        <fullName evidence="1">DUF1878 family protein</fullName>
    </submittedName>
</protein>
<accession>A0ABU5ISR9</accession>
<dbReference type="Gene3D" id="1.10.3750.10">
    <property type="entry name" value="YhaI-like"/>
    <property type="match status" value="1"/>
</dbReference>
<comment type="caution">
    <text evidence="1">The sequence shown here is derived from an EMBL/GenBank/DDBJ whole genome shotgun (WGS) entry which is preliminary data.</text>
</comment>
<proteinExistence type="predicted"/>
<keyword evidence="2" id="KW-1185">Reference proteome</keyword>
<dbReference type="InterPro" id="IPR015058">
    <property type="entry name" value="DUF1878"/>
</dbReference>
<organism evidence="1 2">
    <name type="scientific">Robertmurraya mangrovi</name>
    <dbReference type="NCBI Taxonomy" id="3098077"/>
    <lineage>
        <taxon>Bacteria</taxon>
        <taxon>Bacillati</taxon>
        <taxon>Bacillota</taxon>
        <taxon>Bacilli</taxon>
        <taxon>Bacillales</taxon>
        <taxon>Bacillaceae</taxon>
        <taxon>Robertmurraya</taxon>
    </lineage>
</organism>
<sequence>MNYEELLEKIKRLEYHQTLLAQMVSTNKFGFYQLVIEKSLHKNEVEDFYKLCEKMHIKLEEQKAEGFVYFHPLLEEFKSNLHPNLQAEEVVEVCLNQHLFVPLMLEFKKYL</sequence>
<dbReference type="InterPro" id="IPR035945">
    <property type="entry name" value="YhaI-like_sf"/>
</dbReference>
<dbReference type="EMBL" id="JAXOFX010000001">
    <property type="protein sequence ID" value="MDZ5470203.1"/>
    <property type="molecule type" value="Genomic_DNA"/>
</dbReference>
<dbReference type="Proteomes" id="UP001290455">
    <property type="component" value="Unassembled WGS sequence"/>
</dbReference>
<evidence type="ECO:0000313" key="1">
    <source>
        <dbReference type="EMBL" id="MDZ5470203.1"/>
    </source>
</evidence>
<reference evidence="1 2" key="1">
    <citation type="submission" date="2023-11" db="EMBL/GenBank/DDBJ databases">
        <title>Bacillus jintuensis, isolated from a mudflat on the Beibu Gulf coast.</title>
        <authorList>
            <person name="Li M."/>
        </authorList>
    </citation>
    <scope>NUCLEOTIDE SEQUENCE [LARGE SCALE GENOMIC DNA]</scope>
    <source>
        <strain evidence="1 2">31A1R</strain>
    </source>
</reference>
<name>A0ABU5ISR9_9BACI</name>
<dbReference type="SUPFAM" id="SSF109915">
    <property type="entry name" value="Hypothetical protein YhaI"/>
    <property type="match status" value="1"/>
</dbReference>
<dbReference type="Pfam" id="PF08963">
    <property type="entry name" value="DUF1878"/>
    <property type="match status" value="1"/>
</dbReference>
<evidence type="ECO:0000313" key="2">
    <source>
        <dbReference type="Proteomes" id="UP001290455"/>
    </source>
</evidence>
<gene>
    <name evidence="1" type="ORF">SM124_00445</name>
</gene>
<dbReference type="RefSeq" id="WP_322444515.1">
    <property type="nucleotide sequence ID" value="NZ_JAXOFX010000001.1"/>
</dbReference>